<dbReference type="InterPro" id="IPR011032">
    <property type="entry name" value="GroES-like_sf"/>
</dbReference>
<dbReference type="InterPro" id="IPR020843">
    <property type="entry name" value="ER"/>
</dbReference>
<dbReference type="PANTHER" id="PTHR45348:SF7">
    <property type="entry name" value="ZINC BINDING OXIDOREDUCTASE, PUTATIVE-RELATED"/>
    <property type="match status" value="1"/>
</dbReference>
<protein>
    <recommendedName>
        <fullName evidence="4">Enoyl reductase (ER) domain-containing protein</fullName>
    </recommendedName>
</protein>
<evidence type="ECO:0000256" key="3">
    <source>
        <dbReference type="SAM" id="MobiDB-lite"/>
    </source>
</evidence>
<dbReference type="Pfam" id="PF08240">
    <property type="entry name" value="ADH_N"/>
    <property type="match status" value="1"/>
</dbReference>
<evidence type="ECO:0000259" key="4">
    <source>
        <dbReference type="SMART" id="SM00829"/>
    </source>
</evidence>
<dbReference type="InterPro" id="IPR013154">
    <property type="entry name" value="ADH-like_N"/>
</dbReference>
<feature type="region of interest" description="Disordered" evidence="3">
    <location>
        <begin position="82"/>
        <end position="106"/>
    </location>
</feature>
<dbReference type="SMART" id="SM00829">
    <property type="entry name" value="PKS_ER"/>
    <property type="match status" value="1"/>
</dbReference>
<feature type="region of interest" description="Disordered" evidence="3">
    <location>
        <begin position="187"/>
        <end position="215"/>
    </location>
</feature>
<dbReference type="EMBL" id="JAHCVI010000006">
    <property type="protein sequence ID" value="KAG7284049.1"/>
    <property type="molecule type" value="Genomic_DNA"/>
</dbReference>
<keyword evidence="6" id="KW-1185">Reference proteome</keyword>
<reference evidence="5" key="1">
    <citation type="submission" date="2023-02" db="EMBL/GenBank/DDBJ databases">
        <authorList>
            <person name="Palmer J.M."/>
        </authorList>
    </citation>
    <scope>NUCLEOTIDE SEQUENCE</scope>
    <source>
        <strain evidence="5">FW57</strain>
    </source>
</reference>
<organism evidence="5 6">
    <name type="scientific">Staphylotrichum longicolle</name>
    <dbReference type="NCBI Taxonomy" id="669026"/>
    <lineage>
        <taxon>Eukaryota</taxon>
        <taxon>Fungi</taxon>
        <taxon>Dikarya</taxon>
        <taxon>Ascomycota</taxon>
        <taxon>Pezizomycotina</taxon>
        <taxon>Sordariomycetes</taxon>
        <taxon>Sordariomycetidae</taxon>
        <taxon>Sordariales</taxon>
        <taxon>Chaetomiaceae</taxon>
        <taxon>Staphylotrichum</taxon>
    </lineage>
</organism>
<evidence type="ECO:0000256" key="1">
    <source>
        <dbReference type="ARBA" id="ARBA00008072"/>
    </source>
</evidence>
<evidence type="ECO:0000313" key="6">
    <source>
        <dbReference type="Proteomes" id="UP001197093"/>
    </source>
</evidence>
<dbReference type="Gene3D" id="3.90.180.10">
    <property type="entry name" value="Medium-chain alcohol dehydrogenases, catalytic domain"/>
    <property type="match status" value="1"/>
</dbReference>
<dbReference type="SUPFAM" id="SSF50129">
    <property type="entry name" value="GroES-like"/>
    <property type="match status" value="1"/>
</dbReference>
<evidence type="ECO:0000256" key="2">
    <source>
        <dbReference type="ARBA" id="ARBA00023002"/>
    </source>
</evidence>
<dbReference type="PANTHER" id="PTHR45348">
    <property type="entry name" value="HYPOTHETICAL OXIDOREDUCTASE (EUROFUNG)"/>
    <property type="match status" value="1"/>
</dbReference>
<dbReference type="GO" id="GO:0016651">
    <property type="term" value="F:oxidoreductase activity, acting on NAD(P)H"/>
    <property type="evidence" value="ECO:0007669"/>
    <property type="project" value="InterPro"/>
</dbReference>
<evidence type="ECO:0000313" key="5">
    <source>
        <dbReference type="EMBL" id="KAG7284049.1"/>
    </source>
</evidence>
<dbReference type="AlphaFoldDB" id="A0AAD4EN07"/>
<comment type="similarity">
    <text evidence="1">Belongs to the zinc-containing alcohol dehydrogenase family.</text>
</comment>
<gene>
    <name evidence="5" type="ORF">NEMBOFW57_010409</name>
</gene>
<name>A0AAD4EN07_9PEZI</name>
<dbReference type="InterPro" id="IPR047122">
    <property type="entry name" value="Trans-enoyl_RdTase-like"/>
</dbReference>
<accession>A0AAD4EN07</accession>
<dbReference type="Proteomes" id="UP001197093">
    <property type="component" value="Unassembled WGS sequence"/>
</dbReference>
<comment type="caution">
    <text evidence="5">The sequence shown here is derived from an EMBL/GenBank/DDBJ whole genome shotgun (WGS) entry which is preliminary data.</text>
</comment>
<dbReference type="Gene3D" id="3.40.50.720">
    <property type="entry name" value="NAD(P)-binding Rossmann-like Domain"/>
    <property type="match status" value="1"/>
</dbReference>
<sequence length="376" mass="38752">MSLPPSKKTMKALILNAPLKTAAVDPATPIPTPQRPGDLLIRVEAIALNPVDALYTFNPLGASGRTVGSDFAGTVVGVYSPPPSPSPSPLSSPSPPSPPANDNDGTATIAPGDRVAGFLQGACSANPRPGAFASFVVCPADLVWKIPPGGMACEAAAAVSLCGLTAAQAVFYRLGLPAPFSYSRPAERELGGGGATPGKGTVTVTGDGDDSGGSGEGGGGVLRFFVYGASTSVGMYAAQLVRRSCEASGRRLCGAASRARGRARRARVDGGEGELPTEPIYGAVWEGLGEEIQYQGFVVPASEAAKRFATDFYGWLSGGGELRPNPIRLMPGGLDRVVPDGFMLLGSGAMEARQRDRTEEWMKPISAEKLVYRISG</sequence>
<feature type="compositionally biased region" description="Pro residues" evidence="3">
    <location>
        <begin position="82"/>
        <end position="99"/>
    </location>
</feature>
<feature type="domain" description="Enoyl reductase (ER)" evidence="4">
    <location>
        <begin position="17"/>
        <end position="350"/>
    </location>
</feature>
<keyword evidence="2" id="KW-0560">Oxidoreductase</keyword>
<proteinExistence type="inferred from homology"/>